<evidence type="ECO:0000256" key="1">
    <source>
        <dbReference type="ARBA" id="ARBA00004752"/>
    </source>
</evidence>
<protein>
    <submittedName>
        <fullName evidence="10">L,D-transpeptidase</fullName>
    </submittedName>
</protein>
<evidence type="ECO:0000313" key="10">
    <source>
        <dbReference type="EMBL" id="MUP41214.1"/>
    </source>
</evidence>
<dbReference type="PROSITE" id="PS51257">
    <property type="entry name" value="PROKAR_LIPOPROTEIN"/>
    <property type="match status" value="1"/>
</dbReference>
<feature type="active site" description="Proton donor/acceptor" evidence="7">
    <location>
        <position position="204"/>
    </location>
</feature>
<keyword evidence="4 7" id="KW-0133">Cell shape</keyword>
<accession>A0A7M3SX83</accession>
<keyword evidence="11" id="KW-1185">Reference proteome</keyword>
<feature type="domain" description="L,D-TPase catalytic" evidence="9">
    <location>
        <begin position="131"/>
        <end position="252"/>
    </location>
</feature>
<dbReference type="Pfam" id="PF03734">
    <property type="entry name" value="YkuD"/>
    <property type="match status" value="1"/>
</dbReference>
<dbReference type="EMBL" id="VJVW01000001">
    <property type="protein sequence ID" value="MUP41214.1"/>
    <property type="molecule type" value="Genomic_DNA"/>
</dbReference>
<dbReference type="Proteomes" id="UP000460416">
    <property type="component" value="Unassembled WGS sequence"/>
</dbReference>
<gene>
    <name evidence="10" type="ORF">FLP08_01365</name>
</gene>
<evidence type="ECO:0000256" key="6">
    <source>
        <dbReference type="ARBA" id="ARBA00023316"/>
    </source>
</evidence>
<feature type="active site" description="Nucleophile" evidence="7">
    <location>
        <position position="217"/>
    </location>
</feature>
<sequence length="312" mass="35720">MKRLDAFSKFSLLFLCSALFLACNSNTQVVEPSVSQSKELSMRNPIVKKDPKIFRKEISYTIDSLNTRADIDSLFKSYSEDQLKTILALNRIEKNRLRPNRPIIVPECASEDFNTYSPFPQHINTLGCIPKTVLINKRVQAFGLYENGNLVKWGPVSTGKSSTRTPSGLNYGNYKAKRKVSTVDASWILPYYFNFMNFEGVGVHQYALPGYPASHGCVRLYMDDAKYIFDWADMWEVKGSRIARNGTPFMVFGEYDYSAEKPWIKLSQNMKANDLTQEELDTLKEYVENYQNDPKNFHNIASKETEAELAKV</sequence>
<dbReference type="UniPathway" id="UPA00219"/>
<keyword evidence="5 7" id="KW-0573">Peptidoglycan synthesis</keyword>
<comment type="caution">
    <text evidence="10">The sequence shown here is derived from an EMBL/GenBank/DDBJ whole genome shotgun (WGS) entry which is preliminary data.</text>
</comment>
<proteinExistence type="inferred from homology"/>
<keyword evidence="6 7" id="KW-0961">Cell wall biogenesis/degradation</keyword>
<dbReference type="GO" id="GO:0005576">
    <property type="term" value="C:extracellular region"/>
    <property type="evidence" value="ECO:0007669"/>
    <property type="project" value="TreeGrafter"/>
</dbReference>
<dbReference type="SUPFAM" id="SSF141523">
    <property type="entry name" value="L,D-transpeptidase catalytic domain-like"/>
    <property type="match status" value="1"/>
</dbReference>
<keyword evidence="3" id="KW-0808">Transferase</keyword>
<dbReference type="AlphaFoldDB" id="A0A7M3SX83"/>
<dbReference type="GO" id="GO:0016740">
    <property type="term" value="F:transferase activity"/>
    <property type="evidence" value="ECO:0007669"/>
    <property type="project" value="UniProtKB-KW"/>
</dbReference>
<feature type="chain" id="PRO_5029528137" evidence="8">
    <location>
        <begin position="23"/>
        <end position="312"/>
    </location>
</feature>
<evidence type="ECO:0000256" key="3">
    <source>
        <dbReference type="ARBA" id="ARBA00022679"/>
    </source>
</evidence>
<name>A0A7M3SX83_9FLAO</name>
<dbReference type="OrthoDB" id="463216at2"/>
<keyword evidence="8" id="KW-0732">Signal</keyword>
<dbReference type="GO" id="GO:0071972">
    <property type="term" value="F:peptidoglycan L,D-transpeptidase activity"/>
    <property type="evidence" value="ECO:0007669"/>
    <property type="project" value="TreeGrafter"/>
</dbReference>
<organism evidence="10 11">
    <name type="scientific">Christiangramia aestuarii</name>
    <dbReference type="NCBI Taxonomy" id="1028746"/>
    <lineage>
        <taxon>Bacteria</taxon>
        <taxon>Pseudomonadati</taxon>
        <taxon>Bacteroidota</taxon>
        <taxon>Flavobacteriia</taxon>
        <taxon>Flavobacteriales</taxon>
        <taxon>Flavobacteriaceae</taxon>
        <taxon>Christiangramia</taxon>
    </lineage>
</organism>
<dbReference type="GO" id="GO:0018104">
    <property type="term" value="P:peptidoglycan-protein cross-linking"/>
    <property type="evidence" value="ECO:0007669"/>
    <property type="project" value="TreeGrafter"/>
</dbReference>
<evidence type="ECO:0000256" key="7">
    <source>
        <dbReference type="PROSITE-ProRule" id="PRU01373"/>
    </source>
</evidence>
<comment type="pathway">
    <text evidence="1 7">Cell wall biogenesis; peptidoglycan biosynthesis.</text>
</comment>
<feature type="signal peptide" evidence="8">
    <location>
        <begin position="1"/>
        <end position="22"/>
    </location>
</feature>
<dbReference type="InterPro" id="IPR005490">
    <property type="entry name" value="LD_TPept_cat_dom"/>
</dbReference>
<dbReference type="InterPro" id="IPR038063">
    <property type="entry name" value="Transpep_catalytic_dom"/>
</dbReference>
<dbReference type="Gene3D" id="2.40.440.10">
    <property type="entry name" value="L,D-transpeptidase catalytic domain-like"/>
    <property type="match status" value="1"/>
</dbReference>
<dbReference type="GO" id="GO:0071555">
    <property type="term" value="P:cell wall organization"/>
    <property type="evidence" value="ECO:0007669"/>
    <property type="project" value="UniProtKB-UniRule"/>
</dbReference>
<evidence type="ECO:0000256" key="2">
    <source>
        <dbReference type="ARBA" id="ARBA00005992"/>
    </source>
</evidence>
<dbReference type="PROSITE" id="PS52029">
    <property type="entry name" value="LD_TPASE"/>
    <property type="match status" value="1"/>
</dbReference>
<dbReference type="CDD" id="cd16913">
    <property type="entry name" value="YkuD_like"/>
    <property type="match status" value="1"/>
</dbReference>
<comment type="similarity">
    <text evidence="2">Belongs to the YkuD family.</text>
</comment>
<dbReference type="PANTHER" id="PTHR30582:SF2">
    <property type="entry name" value="L,D-TRANSPEPTIDASE YCIB-RELATED"/>
    <property type="match status" value="1"/>
</dbReference>
<evidence type="ECO:0000256" key="4">
    <source>
        <dbReference type="ARBA" id="ARBA00022960"/>
    </source>
</evidence>
<evidence type="ECO:0000256" key="5">
    <source>
        <dbReference type="ARBA" id="ARBA00022984"/>
    </source>
</evidence>
<dbReference type="InterPro" id="IPR050979">
    <property type="entry name" value="LD-transpeptidase"/>
</dbReference>
<dbReference type="PANTHER" id="PTHR30582">
    <property type="entry name" value="L,D-TRANSPEPTIDASE"/>
    <property type="match status" value="1"/>
</dbReference>
<evidence type="ECO:0000313" key="11">
    <source>
        <dbReference type="Proteomes" id="UP000460416"/>
    </source>
</evidence>
<dbReference type="GO" id="GO:0008360">
    <property type="term" value="P:regulation of cell shape"/>
    <property type="evidence" value="ECO:0007669"/>
    <property type="project" value="UniProtKB-UniRule"/>
</dbReference>
<evidence type="ECO:0000256" key="8">
    <source>
        <dbReference type="SAM" id="SignalP"/>
    </source>
</evidence>
<reference evidence="10 11" key="1">
    <citation type="submission" date="2019-07" db="EMBL/GenBank/DDBJ databases">
        <title>Gramella aestuarii sp. nov., isolated from a tidal flat, and emended description of Gramella echinicola.</title>
        <authorList>
            <person name="Liu L."/>
        </authorList>
    </citation>
    <scope>NUCLEOTIDE SEQUENCE [LARGE SCALE GENOMIC DNA]</scope>
    <source>
        <strain evidence="10 11">BS12</strain>
    </source>
</reference>
<evidence type="ECO:0000259" key="9">
    <source>
        <dbReference type="PROSITE" id="PS52029"/>
    </source>
</evidence>